<evidence type="ECO:0000313" key="2">
    <source>
        <dbReference type="EMBL" id="GAV98809.1"/>
    </source>
</evidence>
<dbReference type="STRING" id="5353.A0A1Q3DV40"/>
<dbReference type="EMBL" id="BDGU01000005">
    <property type="protein sequence ID" value="GAV98809.1"/>
    <property type="molecule type" value="Genomic_DNA"/>
</dbReference>
<dbReference type="Pfam" id="PF10282">
    <property type="entry name" value="Lactonase"/>
    <property type="match status" value="1"/>
</dbReference>
<reference evidence="2 3" key="2">
    <citation type="submission" date="2017-02" db="EMBL/GenBank/DDBJ databases">
        <title>A genome survey and senescence transcriptome analysis in Lentinula edodes.</title>
        <authorList>
            <person name="Sakamoto Y."/>
            <person name="Nakade K."/>
            <person name="Sato S."/>
            <person name="Yoshida Y."/>
            <person name="Miyazaki K."/>
            <person name="Natsume S."/>
            <person name="Konno N."/>
        </authorList>
    </citation>
    <scope>NUCLEOTIDE SEQUENCE [LARGE SCALE GENOMIC DNA]</scope>
    <source>
        <strain evidence="2 3">NBRC 111202</strain>
    </source>
</reference>
<dbReference type="GO" id="GO:0017057">
    <property type="term" value="F:6-phosphogluconolactonase activity"/>
    <property type="evidence" value="ECO:0007669"/>
    <property type="project" value="TreeGrafter"/>
</dbReference>
<organism evidence="2 3">
    <name type="scientific">Lentinula edodes</name>
    <name type="common">Shiitake mushroom</name>
    <name type="synonym">Lentinus edodes</name>
    <dbReference type="NCBI Taxonomy" id="5353"/>
    <lineage>
        <taxon>Eukaryota</taxon>
        <taxon>Fungi</taxon>
        <taxon>Dikarya</taxon>
        <taxon>Basidiomycota</taxon>
        <taxon>Agaricomycotina</taxon>
        <taxon>Agaricomycetes</taxon>
        <taxon>Agaricomycetidae</taxon>
        <taxon>Agaricales</taxon>
        <taxon>Marasmiineae</taxon>
        <taxon>Omphalotaceae</taxon>
        <taxon>Lentinula</taxon>
    </lineage>
</organism>
<evidence type="ECO:0000256" key="1">
    <source>
        <dbReference type="ARBA" id="ARBA00005564"/>
    </source>
</evidence>
<dbReference type="PANTHER" id="PTHR30344">
    <property type="entry name" value="6-PHOSPHOGLUCONOLACTONASE-RELATED"/>
    <property type="match status" value="1"/>
</dbReference>
<reference evidence="2 3" key="1">
    <citation type="submission" date="2016-08" db="EMBL/GenBank/DDBJ databases">
        <authorList>
            <consortium name="Lentinula edodes genome sequencing consortium"/>
            <person name="Sakamoto Y."/>
            <person name="Nakade K."/>
            <person name="Sato S."/>
            <person name="Yoshida Y."/>
            <person name="Miyazaki K."/>
            <person name="Natsume S."/>
            <person name="Konno N."/>
        </authorList>
    </citation>
    <scope>NUCLEOTIDE SEQUENCE [LARGE SCALE GENOMIC DNA]</scope>
    <source>
        <strain evidence="2 3">NBRC 111202</strain>
    </source>
</reference>
<dbReference type="InterPro" id="IPR050282">
    <property type="entry name" value="Cycloisomerase_2"/>
</dbReference>
<sequence>MQGTISALELPLGKTFADRADNRMSFTIIGSSYTNDVYTYSFEGDSLGLKSSVEVGFHPSWIAFHPEDRSLIFAGLEQDEGKIIAIKYDAEFKGTVVAESSSGGKDPCSVVVVKDELLIANYSSGSISALPVSQNAPYILADTPTSTITLSGSGPNQERQLSPHTHQVIYIDEYNEILVPDLGGDRVYRLKKDAKGTWNIAGHIDHEAGSGPRHVAVHDGYLYTLLELKSSIAKHSFPRSPTSDVKFIAKTPTMYNPPPLPNDMLAAEILIPKPNATFTTPYVYVSNRNHPSPEGDSVAIFSIEKPDAPELIAEVRTGLRHLRGMEFGGPDDRYLCAGGLYAGGVRIFERTEGGRNLKLVAQNSSIKSPTGFLWV</sequence>
<dbReference type="SUPFAM" id="SSF75011">
    <property type="entry name" value="3-carboxy-cis,cis-mucoante lactonizing enzyme"/>
    <property type="match status" value="1"/>
</dbReference>
<evidence type="ECO:0008006" key="4">
    <source>
        <dbReference type="Google" id="ProtNLM"/>
    </source>
</evidence>
<name>A0A1Q3DV40_LENED</name>
<gene>
    <name evidence="2" type="ORF">LENED_000217</name>
</gene>
<keyword evidence="3" id="KW-1185">Reference proteome</keyword>
<dbReference type="Proteomes" id="UP000188533">
    <property type="component" value="Unassembled WGS sequence"/>
</dbReference>
<dbReference type="AlphaFoldDB" id="A0A1Q3DV40"/>
<comment type="caution">
    <text evidence="2">The sequence shown here is derived from an EMBL/GenBank/DDBJ whole genome shotgun (WGS) entry which is preliminary data.</text>
</comment>
<accession>A0A1Q3DV40</accession>
<evidence type="ECO:0000313" key="3">
    <source>
        <dbReference type="Proteomes" id="UP000188533"/>
    </source>
</evidence>
<dbReference type="Gene3D" id="2.130.10.10">
    <property type="entry name" value="YVTN repeat-like/Quinoprotein amine dehydrogenase"/>
    <property type="match status" value="1"/>
</dbReference>
<comment type="similarity">
    <text evidence="1">Belongs to the cycloisomerase 2 family.</text>
</comment>
<dbReference type="PANTHER" id="PTHR30344:SF1">
    <property type="entry name" value="6-PHOSPHOGLUCONOLACTONASE"/>
    <property type="match status" value="1"/>
</dbReference>
<protein>
    <recommendedName>
        <fullName evidence="4">Isomerase YbhE</fullName>
    </recommendedName>
</protein>
<dbReference type="InterPro" id="IPR015943">
    <property type="entry name" value="WD40/YVTN_repeat-like_dom_sf"/>
</dbReference>
<proteinExistence type="inferred from homology"/>
<dbReference type="InterPro" id="IPR019405">
    <property type="entry name" value="Lactonase_7-beta_prop"/>
</dbReference>